<dbReference type="PANTHER" id="PTHR30153:SF2">
    <property type="entry name" value="REPLICATIVE DNA HELICASE"/>
    <property type="match status" value="1"/>
</dbReference>
<dbReference type="GO" id="GO:0005829">
    <property type="term" value="C:cytosol"/>
    <property type="evidence" value="ECO:0007669"/>
    <property type="project" value="TreeGrafter"/>
</dbReference>
<proteinExistence type="predicted"/>
<accession>A0A2X1L3H9</accession>
<dbReference type="InterPro" id="IPR007694">
    <property type="entry name" value="DNA_helicase_DnaB-like_C"/>
</dbReference>
<sequence length="56" mass="6539">MFIYRDEVYHENSDLKGIAEIIIGKQRNGPIGTVRLTFNGQWSRFDNYAGPQYDDE</sequence>
<keyword evidence="2" id="KW-0378">Hydrolase</keyword>
<keyword evidence="2" id="KW-0347">Helicase</keyword>
<keyword evidence="2" id="KW-0067">ATP-binding</keyword>
<dbReference type="Gene3D" id="3.40.50.300">
    <property type="entry name" value="P-loop containing nucleotide triphosphate hydrolases"/>
    <property type="match status" value="1"/>
</dbReference>
<dbReference type="GO" id="GO:0016787">
    <property type="term" value="F:hydrolase activity"/>
    <property type="evidence" value="ECO:0007669"/>
    <property type="project" value="UniProtKB-KW"/>
</dbReference>
<dbReference type="InterPro" id="IPR027417">
    <property type="entry name" value="P-loop_NTPase"/>
</dbReference>
<dbReference type="PANTHER" id="PTHR30153">
    <property type="entry name" value="REPLICATIVE DNA HELICASE DNAB"/>
    <property type="match status" value="1"/>
</dbReference>
<name>A0A2X1L3H9_ECOLX</name>
<dbReference type="Pfam" id="PF03796">
    <property type="entry name" value="DnaB_C"/>
    <property type="match status" value="1"/>
</dbReference>
<dbReference type="AlphaFoldDB" id="A0A2X1L3H9"/>
<dbReference type="GO" id="GO:0003678">
    <property type="term" value="F:DNA helicase activity"/>
    <property type="evidence" value="ECO:0007669"/>
    <property type="project" value="UniProtKB-EC"/>
</dbReference>
<protein>
    <submittedName>
        <fullName evidence="2">Replicative DNA helicase</fullName>
        <ecNumber evidence="2">3.6.1.-</ecNumber>
        <ecNumber evidence="2">3.6.4.12</ecNumber>
    </submittedName>
</protein>
<gene>
    <name evidence="2" type="primary">dnaB_5</name>
    <name evidence="2" type="ORF">NCTC11126_02113</name>
</gene>
<evidence type="ECO:0000313" key="2">
    <source>
        <dbReference type="EMBL" id="SPW42595.1"/>
    </source>
</evidence>
<dbReference type="GO" id="GO:0005524">
    <property type="term" value="F:ATP binding"/>
    <property type="evidence" value="ECO:0007669"/>
    <property type="project" value="InterPro"/>
</dbReference>
<feature type="domain" description="SF4 helicase" evidence="1">
    <location>
        <begin position="1"/>
        <end position="52"/>
    </location>
</feature>
<evidence type="ECO:0000259" key="1">
    <source>
        <dbReference type="PROSITE" id="PS51199"/>
    </source>
</evidence>
<dbReference type="Proteomes" id="UP000250561">
    <property type="component" value="Unassembled WGS sequence"/>
</dbReference>
<organism evidence="2 3">
    <name type="scientific">Escherichia coli</name>
    <dbReference type="NCBI Taxonomy" id="562"/>
    <lineage>
        <taxon>Bacteria</taxon>
        <taxon>Pseudomonadati</taxon>
        <taxon>Pseudomonadota</taxon>
        <taxon>Gammaproteobacteria</taxon>
        <taxon>Enterobacterales</taxon>
        <taxon>Enterobacteriaceae</taxon>
        <taxon>Escherichia</taxon>
    </lineage>
</organism>
<dbReference type="EMBL" id="UARS01000005">
    <property type="protein sequence ID" value="SPW42595.1"/>
    <property type="molecule type" value="Genomic_DNA"/>
</dbReference>
<reference evidence="2 3" key="1">
    <citation type="submission" date="2018-06" db="EMBL/GenBank/DDBJ databases">
        <authorList>
            <consortium name="Pathogen Informatics"/>
            <person name="Doyle S."/>
        </authorList>
    </citation>
    <scope>NUCLEOTIDE SEQUENCE [LARGE SCALE GENOMIC DNA]</scope>
    <source>
        <strain evidence="2 3">NCTC11126</strain>
    </source>
</reference>
<dbReference type="PROSITE" id="PS51199">
    <property type="entry name" value="SF4_HELICASE"/>
    <property type="match status" value="1"/>
</dbReference>
<keyword evidence="2" id="KW-0547">Nucleotide-binding</keyword>
<evidence type="ECO:0000313" key="3">
    <source>
        <dbReference type="Proteomes" id="UP000250561"/>
    </source>
</evidence>
<dbReference type="EC" id="3.6.1.-" evidence="2"/>
<dbReference type="GO" id="GO:0006260">
    <property type="term" value="P:DNA replication"/>
    <property type="evidence" value="ECO:0007669"/>
    <property type="project" value="InterPro"/>
</dbReference>
<dbReference type="EC" id="3.6.4.12" evidence="2"/>